<evidence type="ECO:0000256" key="1">
    <source>
        <dbReference type="SAM" id="MobiDB-lite"/>
    </source>
</evidence>
<reference evidence="2 3" key="1">
    <citation type="submission" date="2024-03" db="EMBL/GenBank/DDBJ databases">
        <title>A high-quality draft genome sequence of Diaporthe vaccinii, a causative agent of upright dieback and viscid rot disease in cranberry plants.</title>
        <authorList>
            <person name="Sarrasin M."/>
            <person name="Lang B.F."/>
            <person name="Burger G."/>
        </authorList>
    </citation>
    <scope>NUCLEOTIDE SEQUENCE [LARGE SCALE GENOMIC DNA]</scope>
    <source>
        <strain evidence="2 3">IS7</strain>
    </source>
</reference>
<proteinExistence type="predicted"/>
<accession>A0ABR4DTT6</accession>
<protein>
    <submittedName>
        <fullName evidence="2">Uncharacterized protein</fullName>
    </submittedName>
</protein>
<dbReference type="Proteomes" id="UP001600888">
    <property type="component" value="Unassembled WGS sequence"/>
</dbReference>
<comment type="caution">
    <text evidence="2">The sequence shown here is derived from an EMBL/GenBank/DDBJ whole genome shotgun (WGS) entry which is preliminary data.</text>
</comment>
<name>A0ABR4DTT6_9PEZI</name>
<feature type="compositionally biased region" description="Basic and acidic residues" evidence="1">
    <location>
        <begin position="25"/>
        <end position="34"/>
    </location>
</feature>
<dbReference type="EMBL" id="JBAWTH010000175">
    <property type="protein sequence ID" value="KAL2273702.1"/>
    <property type="molecule type" value="Genomic_DNA"/>
</dbReference>
<sequence>MSSSQAQPPPGVDPTKFARRAIGRSPEEHAALERRRALERREREFEQQQRERLLRLEAQERDLQQRRLRQEQQLAAQGRELAHAQRVVGGLPEINEDQVLLALPVAQRRAAILAPFGVTGGRRRAKGKSKGAGWHKRGYRDDGGYMWINVKEEEECTKGNDVHEGSTLAEFVRDVQGFQEGSDYGYQARRGTMTWDLLFWKESLRQLLEDLKEAGLEEEDILVRDLLDGGETVYYRLYDEEGTYVRHLY</sequence>
<gene>
    <name evidence="2" type="ORF">FJTKL_04156</name>
</gene>
<feature type="region of interest" description="Disordered" evidence="1">
    <location>
        <begin position="1"/>
        <end position="34"/>
    </location>
</feature>
<keyword evidence="3" id="KW-1185">Reference proteome</keyword>
<organism evidence="2 3">
    <name type="scientific">Diaporthe vaccinii</name>
    <dbReference type="NCBI Taxonomy" id="105482"/>
    <lineage>
        <taxon>Eukaryota</taxon>
        <taxon>Fungi</taxon>
        <taxon>Dikarya</taxon>
        <taxon>Ascomycota</taxon>
        <taxon>Pezizomycotina</taxon>
        <taxon>Sordariomycetes</taxon>
        <taxon>Sordariomycetidae</taxon>
        <taxon>Diaporthales</taxon>
        <taxon>Diaporthaceae</taxon>
        <taxon>Diaporthe</taxon>
        <taxon>Diaporthe eres species complex</taxon>
    </lineage>
</organism>
<evidence type="ECO:0000313" key="3">
    <source>
        <dbReference type="Proteomes" id="UP001600888"/>
    </source>
</evidence>
<evidence type="ECO:0000313" key="2">
    <source>
        <dbReference type="EMBL" id="KAL2273702.1"/>
    </source>
</evidence>